<sequence>MNRIELFTTPTSTSAAAASDVVSGAPGSSQERVPLARAFWSAESRVASELDPSEAAGEVAFDLRLGLQAEAASLVLLFASSDIEPDPLIATIEDAFPEAIVAACSTAGEFTDESTGTGGISALALPATGVRRVAAALAPLGGGAKAGGGLAVADLERQLGSRLRDLDPARHVGILLVDGVHGDEEAVNEALGNAAPLLDVVGGSAGDDLAFAGTWVALGSRISAHGAVVVVLELEGPFTVFKTCSFTSTGRRLRITAADPARRTVLEFDGRPAAQAYADALGVPVAELASRFMDSPLGLMVDGEPWIRSPQRLEGDAVVLYCQVLEGMEVEVMASGDLIADTRAALDAAVARVGGTPRGAVVFNCILRRLEIDTRGLGRAFTGMFAGMPTAGFHTYGESLVSHINQTATGIVFG</sequence>
<reference evidence="3 4" key="1">
    <citation type="submission" date="2018-03" db="EMBL/GenBank/DDBJ databases">
        <title>Genomic Encyclopedia of Archaeal and Bacterial Type Strains, Phase II (KMG-II): from individual species to whole genera.</title>
        <authorList>
            <person name="Goeker M."/>
        </authorList>
    </citation>
    <scope>NUCLEOTIDE SEQUENCE [LARGE SCALE GENOMIC DNA]</scope>
    <source>
        <strain evidence="3 4">DSM 44889</strain>
    </source>
</reference>
<evidence type="ECO:0008006" key="5">
    <source>
        <dbReference type="Google" id="ProtNLM"/>
    </source>
</evidence>
<dbReference type="Pfam" id="PF10442">
    <property type="entry name" value="FIST_C"/>
    <property type="match status" value="1"/>
</dbReference>
<protein>
    <recommendedName>
        <fullName evidence="5">FIST-like protein</fullName>
    </recommendedName>
</protein>
<name>A0A315ZU41_9ACTN</name>
<evidence type="ECO:0000313" key="3">
    <source>
        <dbReference type="EMBL" id="PWJ48832.1"/>
    </source>
</evidence>
<evidence type="ECO:0000259" key="1">
    <source>
        <dbReference type="SMART" id="SM00897"/>
    </source>
</evidence>
<dbReference type="InterPro" id="IPR019494">
    <property type="entry name" value="FIST_C"/>
</dbReference>
<dbReference type="RefSeq" id="WP_170131594.1">
    <property type="nucleotide sequence ID" value="NZ_QGDQ01000028.1"/>
</dbReference>
<dbReference type="SMART" id="SM01204">
    <property type="entry name" value="FIST_C"/>
    <property type="match status" value="1"/>
</dbReference>
<dbReference type="SMART" id="SM00897">
    <property type="entry name" value="FIST"/>
    <property type="match status" value="1"/>
</dbReference>
<gene>
    <name evidence="3" type="ORF">BXY45_12834</name>
</gene>
<evidence type="ECO:0000313" key="4">
    <source>
        <dbReference type="Proteomes" id="UP000245469"/>
    </source>
</evidence>
<comment type="caution">
    <text evidence="3">The sequence shown here is derived from an EMBL/GenBank/DDBJ whole genome shotgun (WGS) entry which is preliminary data.</text>
</comment>
<dbReference type="Pfam" id="PF08495">
    <property type="entry name" value="FIST"/>
    <property type="match status" value="1"/>
</dbReference>
<feature type="domain" description="FIST C-domain" evidence="2">
    <location>
        <begin position="273"/>
        <end position="402"/>
    </location>
</feature>
<proteinExistence type="predicted"/>
<feature type="domain" description="FIST" evidence="1">
    <location>
        <begin position="71"/>
        <end position="272"/>
    </location>
</feature>
<dbReference type="AlphaFoldDB" id="A0A315ZU41"/>
<dbReference type="EMBL" id="QGDQ01000028">
    <property type="protein sequence ID" value="PWJ48832.1"/>
    <property type="molecule type" value="Genomic_DNA"/>
</dbReference>
<dbReference type="PANTHER" id="PTHR40252:SF2">
    <property type="entry name" value="BLR0328 PROTEIN"/>
    <property type="match status" value="1"/>
</dbReference>
<dbReference type="InterPro" id="IPR013702">
    <property type="entry name" value="FIST_domain_N"/>
</dbReference>
<evidence type="ECO:0000259" key="2">
    <source>
        <dbReference type="SMART" id="SM01204"/>
    </source>
</evidence>
<organism evidence="3 4">
    <name type="scientific">Quadrisphaera granulorum</name>
    <dbReference type="NCBI Taxonomy" id="317664"/>
    <lineage>
        <taxon>Bacteria</taxon>
        <taxon>Bacillati</taxon>
        <taxon>Actinomycetota</taxon>
        <taxon>Actinomycetes</taxon>
        <taxon>Kineosporiales</taxon>
        <taxon>Kineosporiaceae</taxon>
        <taxon>Quadrisphaera</taxon>
    </lineage>
</organism>
<dbReference type="PANTHER" id="PTHR40252">
    <property type="entry name" value="BLR0328 PROTEIN"/>
    <property type="match status" value="1"/>
</dbReference>
<dbReference type="Proteomes" id="UP000245469">
    <property type="component" value="Unassembled WGS sequence"/>
</dbReference>
<keyword evidence="4" id="KW-1185">Reference proteome</keyword>
<accession>A0A315ZU41</accession>